<dbReference type="InterPro" id="IPR036444">
    <property type="entry name" value="PLipase_A2_dom_sf"/>
</dbReference>
<dbReference type="Proteomes" id="UP000628854">
    <property type="component" value="Unassembled WGS sequence"/>
</dbReference>
<dbReference type="Gene3D" id="1.20.90.10">
    <property type="entry name" value="Phospholipase A2 domain"/>
    <property type="match status" value="1"/>
</dbReference>
<feature type="chain" id="PRO_5047128023" evidence="1">
    <location>
        <begin position="18"/>
        <end position="267"/>
    </location>
</feature>
<evidence type="ECO:0000313" key="2">
    <source>
        <dbReference type="EMBL" id="GGB68843.1"/>
    </source>
</evidence>
<keyword evidence="3" id="KW-1185">Reference proteome</keyword>
<comment type="caution">
    <text evidence="2">The sequence shown here is derived from an EMBL/GenBank/DDBJ whole genome shotgun (WGS) entry which is preliminary data.</text>
</comment>
<dbReference type="SUPFAM" id="SSF48619">
    <property type="entry name" value="Phospholipase A2, PLA2"/>
    <property type="match status" value="1"/>
</dbReference>
<name>A0ABQ1JKL2_9PROT</name>
<protein>
    <submittedName>
        <fullName evidence="2">Uncharacterized protein</fullName>
    </submittedName>
</protein>
<evidence type="ECO:0000256" key="1">
    <source>
        <dbReference type="SAM" id="SignalP"/>
    </source>
</evidence>
<sequence>MKGLLLPAIVTALCALAGCNLFGAPADLPLVIDEAYLTREGGKMEPQDSCGPEFVQERFPGVLRAVIDPLADGPFRPACRRHDACYRLREKDQAWCDDRFRAEMVSTCDSGTGGLGYSIPRLGPSLCRFHASLYFNMVNSTNGASAYEGMPGGVIANLRHQIIRRTRGEDEVKVCLDVHNPTVMMQGYDAVLHDEAGTVIDRQPGRGQLKLRVGERGTICVSTEADRRYGLRDVGDGIYVSLRADDPEVYAFRGDMVVVDMMQVVLD</sequence>
<dbReference type="EMBL" id="BMKF01000002">
    <property type="protein sequence ID" value="GGB68843.1"/>
    <property type="molecule type" value="Genomic_DNA"/>
</dbReference>
<reference evidence="3" key="1">
    <citation type="journal article" date="2019" name="Int. J. Syst. Evol. Microbiol.">
        <title>The Global Catalogue of Microorganisms (GCM) 10K type strain sequencing project: providing services to taxonomists for standard genome sequencing and annotation.</title>
        <authorList>
            <consortium name="The Broad Institute Genomics Platform"/>
            <consortium name="The Broad Institute Genome Sequencing Center for Infectious Disease"/>
            <person name="Wu L."/>
            <person name="Ma J."/>
        </authorList>
    </citation>
    <scope>NUCLEOTIDE SEQUENCE [LARGE SCALE GENOMIC DNA]</scope>
    <source>
        <strain evidence="3">CGMCC 1.15928</strain>
    </source>
</reference>
<gene>
    <name evidence="2" type="ORF">GCM10011503_16820</name>
</gene>
<organism evidence="2 3">
    <name type="scientific">Henriciella pelagia</name>
    <dbReference type="NCBI Taxonomy" id="1977912"/>
    <lineage>
        <taxon>Bacteria</taxon>
        <taxon>Pseudomonadati</taxon>
        <taxon>Pseudomonadota</taxon>
        <taxon>Alphaproteobacteria</taxon>
        <taxon>Hyphomonadales</taxon>
        <taxon>Hyphomonadaceae</taxon>
        <taxon>Henriciella</taxon>
    </lineage>
</organism>
<accession>A0ABQ1JKL2</accession>
<keyword evidence="1" id="KW-0732">Signal</keyword>
<feature type="signal peptide" evidence="1">
    <location>
        <begin position="1"/>
        <end position="17"/>
    </location>
</feature>
<proteinExistence type="predicted"/>
<evidence type="ECO:0000313" key="3">
    <source>
        <dbReference type="Proteomes" id="UP000628854"/>
    </source>
</evidence>
<dbReference type="RefSeq" id="WP_084392956.1">
    <property type="nucleotide sequence ID" value="NZ_BMKF01000002.1"/>
</dbReference>
<dbReference type="PROSITE" id="PS51257">
    <property type="entry name" value="PROKAR_LIPOPROTEIN"/>
    <property type="match status" value="1"/>
</dbReference>